<dbReference type="KEGG" id="osn:115214538"/>
<protein>
    <submittedName>
        <fullName evidence="2">Uncharacterized protein LOC115214538</fullName>
    </submittedName>
</protein>
<dbReference type="RefSeq" id="XP_029639608.1">
    <property type="nucleotide sequence ID" value="XM_029783748.2"/>
</dbReference>
<evidence type="ECO:0000313" key="1">
    <source>
        <dbReference type="Proteomes" id="UP000515154"/>
    </source>
</evidence>
<gene>
    <name evidence="2" type="primary">LOC115214538</name>
</gene>
<keyword evidence="1" id="KW-1185">Reference proteome</keyword>
<accession>A0A6P7SNH1</accession>
<name>A0A6P7SNH1_9MOLL</name>
<dbReference type="Proteomes" id="UP000515154">
    <property type="component" value="Linkage group LG7"/>
</dbReference>
<dbReference type="AlphaFoldDB" id="A0A6P7SNH1"/>
<organism evidence="1 2">
    <name type="scientific">Octopus sinensis</name>
    <name type="common">East Asian common octopus</name>
    <dbReference type="NCBI Taxonomy" id="2607531"/>
    <lineage>
        <taxon>Eukaryota</taxon>
        <taxon>Metazoa</taxon>
        <taxon>Spiralia</taxon>
        <taxon>Lophotrochozoa</taxon>
        <taxon>Mollusca</taxon>
        <taxon>Cephalopoda</taxon>
        <taxon>Coleoidea</taxon>
        <taxon>Octopodiformes</taxon>
        <taxon>Octopoda</taxon>
        <taxon>Incirrata</taxon>
        <taxon>Octopodidae</taxon>
        <taxon>Octopus</taxon>
    </lineage>
</organism>
<reference evidence="2" key="1">
    <citation type="submission" date="2025-08" db="UniProtKB">
        <authorList>
            <consortium name="RefSeq"/>
        </authorList>
    </citation>
    <scope>IDENTIFICATION</scope>
</reference>
<proteinExistence type="predicted"/>
<evidence type="ECO:0000313" key="2">
    <source>
        <dbReference type="RefSeq" id="XP_029639608.1"/>
    </source>
</evidence>
<sequence length="275" mass="32037">MINSLVKFCELASALIFLLLLTRNAPQSVTASRPPPLTRTTRLYNFDDFLENIDQANQFLKMKMVGIISRTSDDEDLLSDAGSGNGAPVSSKRNLYLYNNADRPNVCCYLGRVAGERGFHCHSDVYKARYDKRNQNRIQWLRKHFTGSSNGGSSQLKFIRRKFDVRGNRHLARSSKVSPLYRIYKDHKNDDDDDDGSSTNYKGNDLQKKKVWEEKNAIKSLMFNFQSCVSRRPQDFHRCCYTASYRKQQMYRFHRHKHFSHGYNSVNGHVINYFY</sequence>